<name>A0ABZ0ST33_9MICO</name>
<dbReference type="InterPro" id="IPR058788">
    <property type="entry name" value="ApnL_N"/>
</dbReference>
<feature type="domain" description="D-apionate lactonase N-terminal" evidence="1">
    <location>
        <begin position="6"/>
        <end position="213"/>
    </location>
</feature>
<gene>
    <name evidence="3" type="ORF">SM116_03820</name>
</gene>
<dbReference type="Pfam" id="PF25837">
    <property type="entry name" value="Apionate_lact_N"/>
    <property type="match status" value="1"/>
</dbReference>
<feature type="domain" description="D-apionate lactonase TIM barrel" evidence="2">
    <location>
        <begin position="265"/>
        <end position="515"/>
    </location>
</feature>
<proteinExistence type="predicted"/>
<evidence type="ECO:0000313" key="4">
    <source>
        <dbReference type="Proteomes" id="UP001323798"/>
    </source>
</evidence>
<evidence type="ECO:0000259" key="2">
    <source>
        <dbReference type="Pfam" id="PF25838"/>
    </source>
</evidence>
<dbReference type="EMBL" id="CP139368">
    <property type="protein sequence ID" value="WPR90427.1"/>
    <property type="molecule type" value="Genomic_DNA"/>
</dbReference>
<dbReference type="RefSeq" id="WP_320943139.1">
    <property type="nucleotide sequence ID" value="NZ_BAABEU010000011.1"/>
</dbReference>
<accession>A0ABZ0ST33</accession>
<reference evidence="3 4" key="1">
    <citation type="submission" date="2023-11" db="EMBL/GenBank/DDBJ databases">
        <title>Genome sequence of Microbacterium rhizosphaerae KACC 19337.</title>
        <authorList>
            <person name="Choi H."/>
            <person name="Kim S."/>
            <person name="Kim Y."/>
            <person name="Kwon S.-W."/>
            <person name="Heo J."/>
        </authorList>
    </citation>
    <scope>NUCLEOTIDE SEQUENCE [LARGE SCALE GENOMIC DNA]</scope>
    <source>
        <strain evidence="3 4">KACC 19337</strain>
    </source>
</reference>
<protein>
    <recommendedName>
        <fullName evidence="5">DUF3459 domain-containing protein</fullName>
    </recommendedName>
</protein>
<evidence type="ECO:0000313" key="3">
    <source>
        <dbReference type="EMBL" id="WPR90427.1"/>
    </source>
</evidence>
<evidence type="ECO:0000259" key="1">
    <source>
        <dbReference type="Pfam" id="PF25837"/>
    </source>
</evidence>
<sequence>MIWKTAGREWRSGAWSLELRDDELADIAFEDRIALRSVRAVVRDRNWDTARLAIDDIEEGDGELRLRVHTEGLGADLAGTLRVIAADSRLTACLDLVVGESFWTNRTGLVVLHPAGVAGEALRVRHSGGRHEATRFPADISPHQPVVDIAELDWSHAGLDVSVRFAGDVFEMEDQRNWTDASFKTYSRPLDLPFPYELGAGSHVKQWVEVRARHAERLSPASAPRRRAADVVVLEEGGAFPEIVVGASTAPDPAPQPDAVGSAVLVELDLATPNWRAALDRATAGLPLDVRFVLAEDDPAALIAGAQALRGRDVARVTAFTPGGEAPHVSDVAAVASLRTALAEAGVTAAVVGGARSHFTELNRERHRLPDDLDGIVFSVTPLFHTPSTAQLIESLAIQRIVAAQAVDRAGGSPVHIGPVTLRPRFNNVATTPPPMPGHADLREGYGPQLLDADDERQDAEELAAWTIASAAALAVPGVASVAFFEEWGPRGLRRSDGSARPVAAAVTALAALSGTRLLHGASPDGLLWAVGGVAEDGAQTLLVANLDAAPRLVDVRAPGGSASFALPPGGWIRRGRVSAPSAATAPPSAGRR</sequence>
<evidence type="ECO:0008006" key="5">
    <source>
        <dbReference type="Google" id="ProtNLM"/>
    </source>
</evidence>
<dbReference type="Proteomes" id="UP001323798">
    <property type="component" value="Chromosome"/>
</dbReference>
<dbReference type="InterPro" id="IPR058787">
    <property type="entry name" value="ApnL_M"/>
</dbReference>
<dbReference type="Pfam" id="PF25838">
    <property type="entry name" value="Apionate_lact_M"/>
    <property type="match status" value="1"/>
</dbReference>
<organism evidence="3 4">
    <name type="scientific">Microbacterium rhizosphaerae</name>
    <dbReference type="NCBI Taxonomy" id="1678237"/>
    <lineage>
        <taxon>Bacteria</taxon>
        <taxon>Bacillati</taxon>
        <taxon>Actinomycetota</taxon>
        <taxon>Actinomycetes</taxon>
        <taxon>Micrococcales</taxon>
        <taxon>Microbacteriaceae</taxon>
        <taxon>Microbacterium</taxon>
    </lineage>
</organism>
<keyword evidence="4" id="KW-1185">Reference proteome</keyword>